<evidence type="ECO:0000313" key="2">
    <source>
        <dbReference type="Proteomes" id="UP001412067"/>
    </source>
</evidence>
<keyword evidence="2" id="KW-1185">Reference proteome</keyword>
<dbReference type="Proteomes" id="UP001412067">
    <property type="component" value="Unassembled WGS sequence"/>
</dbReference>
<comment type="caution">
    <text evidence="1">The sequence shown here is derived from an EMBL/GenBank/DDBJ whole genome shotgun (WGS) entry which is preliminary data.</text>
</comment>
<protein>
    <submittedName>
        <fullName evidence="1">Uncharacterized protein</fullName>
    </submittedName>
</protein>
<sequence>METARSSLPDSKIRQGTGCPVSLCPDLPNRELNSVINGRKLILHPYQTHLVSMDIILPSIPNVEASDTQLSCNSIGYQELPQGLLLKGGVVKLDDLVLTDNFHSIVEVFGQAVVGQRRSAIPIFQSLNCCVHCLICCLSAPP</sequence>
<accession>A0ABR2MWF7</accession>
<proteinExistence type="predicted"/>
<dbReference type="EMBL" id="JBBWWR010000004">
    <property type="protein sequence ID" value="KAK8968549.1"/>
    <property type="molecule type" value="Genomic_DNA"/>
</dbReference>
<gene>
    <name evidence="1" type="ORF">KSP40_PGU004165</name>
</gene>
<organism evidence="1 2">
    <name type="scientific">Platanthera guangdongensis</name>
    <dbReference type="NCBI Taxonomy" id="2320717"/>
    <lineage>
        <taxon>Eukaryota</taxon>
        <taxon>Viridiplantae</taxon>
        <taxon>Streptophyta</taxon>
        <taxon>Embryophyta</taxon>
        <taxon>Tracheophyta</taxon>
        <taxon>Spermatophyta</taxon>
        <taxon>Magnoliopsida</taxon>
        <taxon>Liliopsida</taxon>
        <taxon>Asparagales</taxon>
        <taxon>Orchidaceae</taxon>
        <taxon>Orchidoideae</taxon>
        <taxon>Orchideae</taxon>
        <taxon>Orchidinae</taxon>
        <taxon>Platanthera</taxon>
    </lineage>
</organism>
<name>A0ABR2MWF7_9ASPA</name>
<evidence type="ECO:0000313" key="1">
    <source>
        <dbReference type="EMBL" id="KAK8968549.1"/>
    </source>
</evidence>
<reference evidence="1 2" key="1">
    <citation type="journal article" date="2022" name="Nat. Plants">
        <title>Genomes of leafy and leafless Platanthera orchids illuminate the evolution of mycoheterotrophy.</title>
        <authorList>
            <person name="Li M.H."/>
            <person name="Liu K.W."/>
            <person name="Li Z."/>
            <person name="Lu H.C."/>
            <person name="Ye Q.L."/>
            <person name="Zhang D."/>
            <person name="Wang J.Y."/>
            <person name="Li Y.F."/>
            <person name="Zhong Z.M."/>
            <person name="Liu X."/>
            <person name="Yu X."/>
            <person name="Liu D.K."/>
            <person name="Tu X.D."/>
            <person name="Liu B."/>
            <person name="Hao Y."/>
            <person name="Liao X.Y."/>
            <person name="Jiang Y.T."/>
            <person name="Sun W.H."/>
            <person name="Chen J."/>
            <person name="Chen Y.Q."/>
            <person name="Ai Y."/>
            <person name="Zhai J.W."/>
            <person name="Wu S.S."/>
            <person name="Zhou Z."/>
            <person name="Hsiao Y.Y."/>
            <person name="Wu W.L."/>
            <person name="Chen Y.Y."/>
            <person name="Lin Y.F."/>
            <person name="Hsu J.L."/>
            <person name="Li C.Y."/>
            <person name="Wang Z.W."/>
            <person name="Zhao X."/>
            <person name="Zhong W.Y."/>
            <person name="Ma X.K."/>
            <person name="Ma L."/>
            <person name="Huang J."/>
            <person name="Chen G.Z."/>
            <person name="Huang M.Z."/>
            <person name="Huang L."/>
            <person name="Peng D.H."/>
            <person name="Luo Y.B."/>
            <person name="Zou S.Q."/>
            <person name="Chen S.P."/>
            <person name="Lan S."/>
            <person name="Tsai W.C."/>
            <person name="Van de Peer Y."/>
            <person name="Liu Z.J."/>
        </authorList>
    </citation>
    <scope>NUCLEOTIDE SEQUENCE [LARGE SCALE GENOMIC DNA]</scope>
    <source>
        <strain evidence="1">Lor288</strain>
    </source>
</reference>